<feature type="domain" description="Ig-like" evidence="3">
    <location>
        <begin position="1"/>
        <end position="77"/>
    </location>
</feature>
<dbReference type="Gene3D" id="2.60.40.10">
    <property type="entry name" value="Immunoglobulins"/>
    <property type="match status" value="1"/>
</dbReference>
<feature type="region of interest" description="Disordered" evidence="1">
    <location>
        <begin position="192"/>
        <end position="230"/>
    </location>
</feature>
<keyword evidence="2" id="KW-1133">Transmembrane helix</keyword>
<feature type="region of interest" description="Disordered" evidence="1">
    <location>
        <begin position="261"/>
        <end position="306"/>
    </location>
</feature>
<accession>A0AAE0QHR1</accession>
<dbReference type="AlphaFoldDB" id="A0AAE0QHR1"/>
<dbReference type="InterPro" id="IPR013783">
    <property type="entry name" value="Ig-like_fold"/>
</dbReference>
<evidence type="ECO:0000313" key="5">
    <source>
        <dbReference type="Proteomes" id="UP001274896"/>
    </source>
</evidence>
<dbReference type="Proteomes" id="UP001274896">
    <property type="component" value="Unassembled WGS sequence"/>
</dbReference>
<dbReference type="EMBL" id="JAUCMX010000016">
    <property type="protein sequence ID" value="KAK3520346.1"/>
    <property type="molecule type" value="Genomic_DNA"/>
</dbReference>
<keyword evidence="5" id="KW-1185">Reference proteome</keyword>
<reference evidence="4" key="1">
    <citation type="submission" date="2023-06" db="EMBL/GenBank/DDBJ databases">
        <title>Male Hemibagrus guttatus genome.</title>
        <authorList>
            <person name="Bian C."/>
        </authorList>
    </citation>
    <scope>NUCLEOTIDE SEQUENCE</scope>
    <source>
        <strain evidence="4">Male_cb2023</strain>
        <tissue evidence="4">Muscle</tissue>
    </source>
</reference>
<dbReference type="PROSITE" id="PS50835">
    <property type="entry name" value="IG_LIKE"/>
    <property type="match status" value="2"/>
</dbReference>
<name>A0AAE0QHR1_9TELE</name>
<dbReference type="InterPro" id="IPR007110">
    <property type="entry name" value="Ig-like_dom"/>
</dbReference>
<feature type="non-terminal residue" evidence="4">
    <location>
        <position position="1"/>
    </location>
</feature>
<proteinExistence type="predicted"/>
<organism evidence="4 5">
    <name type="scientific">Hemibagrus guttatus</name>
    <dbReference type="NCBI Taxonomy" id="175788"/>
    <lineage>
        <taxon>Eukaryota</taxon>
        <taxon>Metazoa</taxon>
        <taxon>Chordata</taxon>
        <taxon>Craniata</taxon>
        <taxon>Vertebrata</taxon>
        <taxon>Euteleostomi</taxon>
        <taxon>Actinopterygii</taxon>
        <taxon>Neopterygii</taxon>
        <taxon>Teleostei</taxon>
        <taxon>Ostariophysi</taxon>
        <taxon>Siluriformes</taxon>
        <taxon>Bagridae</taxon>
        <taxon>Hemibagrus</taxon>
    </lineage>
</organism>
<sequence>QVSSVNVSYSCLTHGVVKVNCSADGDNLHFSWTSDFNALPQLENGTSTVILEQDHQGKVTCHVENHISRDNNSVDLHQCPARVSSVNLSYSCFFSEVRKVYCSADGDNLRFRWTSDSITRLEDDNKTLVLDKKHGEVTCHVENHVSSDHNSFELISCAGVSRYFGTLCTGSMAKLDDSVYESLIRQHGHLVPACPEKGKTDRATDRQAEQTRPKSCSGDTKEDGPSVSVSPATEFVLADPPAAKPVAAASSMQDPVVTIPPAVETGLSGGNPGATVTKPMGNKAGTSDPSKSDKEISEPTSEPPVQISQLEELESNLDVDFKDNGDSDTCRMAGVEGRSAITSEERLQLRDYCAGVVRPVEGEPSLVLVIVPNLSEVSGLRLGDGERTAIGLNTASDSMIVFVFVWLFEVIILLSVLVGTLYIYPRIYRKQRTPENPSETDIVAPEPSFVSGRRSVRVLGGGRRSALQLGGGRRLALLLGCGRHSALRLGCGRRSAPPLGCGHSMIVFVWLFEVIILLSVLVGTLYIYPRTYRKQRTPE</sequence>
<protein>
    <recommendedName>
        <fullName evidence="3">Ig-like domain-containing protein</fullName>
    </recommendedName>
</protein>
<gene>
    <name evidence="4" type="ORF">QTP70_023846</name>
</gene>
<feature type="non-terminal residue" evidence="4">
    <location>
        <position position="539"/>
    </location>
</feature>
<evidence type="ECO:0000256" key="2">
    <source>
        <dbReference type="SAM" id="Phobius"/>
    </source>
</evidence>
<feature type="transmembrane region" description="Helical" evidence="2">
    <location>
        <begin position="507"/>
        <end position="528"/>
    </location>
</feature>
<feature type="compositionally biased region" description="Basic and acidic residues" evidence="1">
    <location>
        <begin position="196"/>
        <end position="212"/>
    </location>
</feature>
<evidence type="ECO:0000313" key="4">
    <source>
        <dbReference type="EMBL" id="KAK3520346.1"/>
    </source>
</evidence>
<keyword evidence="2" id="KW-0812">Transmembrane</keyword>
<keyword evidence="2" id="KW-0472">Membrane</keyword>
<comment type="caution">
    <text evidence="4">The sequence shown here is derived from an EMBL/GenBank/DDBJ whole genome shotgun (WGS) entry which is preliminary data.</text>
</comment>
<feature type="transmembrane region" description="Helical" evidence="2">
    <location>
        <begin position="399"/>
        <end position="424"/>
    </location>
</feature>
<feature type="domain" description="Ig-like" evidence="3">
    <location>
        <begin position="80"/>
        <end position="156"/>
    </location>
</feature>
<evidence type="ECO:0000259" key="3">
    <source>
        <dbReference type="PROSITE" id="PS50835"/>
    </source>
</evidence>
<evidence type="ECO:0000256" key="1">
    <source>
        <dbReference type="SAM" id="MobiDB-lite"/>
    </source>
</evidence>